<reference evidence="6 7" key="1">
    <citation type="journal article" date="2018" name="Int. J. Syst. Evol. Microbiol.">
        <title>Epidermidibacterium keratini gen. nov., sp. nov., a member of the family Sporichthyaceae, isolated from keratin epidermis.</title>
        <authorList>
            <person name="Lee D.G."/>
            <person name="Trujillo M.E."/>
            <person name="Kang S."/>
            <person name="Nam J.J."/>
            <person name="Kim Y.J."/>
        </authorList>
    </citation>
    <scope>NUCLEOTIDE SEQUENCE [LARGE SCALE GENOMIC DNA]</scope>
    <source>
        <strain evidence="6 7">EPI-7</strain>
    </source>
</reference>
<dbReference type="InterPro" id="IPR054156">
    <property type="entry name" value="YxaF_TetR_C"/>
</dbReference>
<accession>A0A7L4YNL9</accession>
<dbReference type="PANTHER" id="PTHR47506:SF3">
    <property type="entry name" value="HTH-TYPE TRANSCRIPTIONAL REGULATOR LMRA"/>
    <property type="match status" value="1"/>
</dbReference>
<dbReference type="GO" id="GO:0003677">
    <property type="term" value="F:DNA binding"/>
    <property type="evidence" value="ECO:0007669"/>
    <property type="project" value="UniProtKB-UniRule"/>
</dbReference>
<dbReference type="SUPFAM" id="SSF48498">
    <property type="entry name" value="Tetracyclin repressor-like, C-terminal domain"/>
    <property type="match status" value="1"/>
</dbReference>
<dbReference type="SUPFAM" id="SSF46689">
    <property type="entry name" value="Homeodomain-like"/>
    <property type="match status" value="1"/>
</dbReference>
<evidence type="ECO:0000313" key="7">
    <source>
        <dbReference type="Proteomes" id="UP000463857"/>
    </source>
</evidence>
<feature type="domain" description="HTH tetR-type" evidence="5">
    <location>
        <begin position="7"/>
        <end position="67"/>
    </location>
</feature>
<dbReference type="EMBL" id="CP047156">
    <property type="protein sequence ID" value="QHC00464.1"/>
    <property type="molecule type" value="Genomic_DNA"/>
</dbReference>
<keyword evidence="1" id="KW-0805">Transcription regulation</keyword>
<dbReference type="FunCoup" id="A0A7L4YNL9">
    <property type="interactions" value="3"/>
</dbReference>
<dbReference type="Pfam" id="PF00440">
    <property type="entry name" value="TetR_N"/>
    <property type="match status" value="1"/>
</dbReference>
<evidence type="ECO:0000256" key="1">
    <source>
        <dbReference type="ARBA" id="ARBA00023015"/>
    </source>
</evidence>
<feature type="DNA-binding region" description="H-T-H motif" evidence="4">
    <location>
        <begin position="30"/>
        <end position="49"/>
    </location>
</feature>
<dbReference type="Proteomes" id="UP000463857">
    <property type="component" value="Chromosome"/>
</dbReference>
<organism evidence="6 7">
    <name type="scientific">Epidermidibacterium keratini</name>
    <dbReference type="NCBI Taxonomy" id="1891644"/>
    <lineage>
        <taxon>Bacteria</taxon>
        <taxon>Bacillati</taxon>
        <taxon>Actinomycetota</taxon>
        <taxon>Actinomycetes</taxon>
        <taxon>Sporichthyales</taxon>
        <taxon>Sporichthyaceae</taxon>
        <taxon>Epidermidibacterium</taxon>
    </lineage>
</organism>
<keyword evidence="7" id="KW-1185">Reference proteome</keyword>
<keyword evidence="3" id="KW-0804">Transcription</keyword>
<evidence type="ECO:0000313" key="6">
    <source>
        <dbReference type="EMBL" id="QHC00464.1"/>
    </source>
</evidence>
<sequence>MARGKEAASRERLIESAVTLIRRQGYSGTGVNEIAREGSAPMGSFYYHFPGGKEELAATAMGVGAQAYARLISRALDSEGTFPSRAAEIARATAKLLAKDDFSLGCPVATTALETVTSSEVLRGRSRQAFDEWIGLVADAARAEGIDAAAAHELAVSVISIIEGAEMLARVRGSAEPLEVAASAIARLCVAALGRRGG</sequence>
<dbReference type="RefSeq" id="WP_159544974.1">
    <property type="nucleotide sequence ID" value="NZ_CP047156.1"/>
</dbReference>
<dbReference type="InterPro" id="IPR036271">
    <property type="entry name" value="Tet_transcr_reg_TetR-rel_C_sf"/>
</dbReference>
<dbReference type="InterPro" id="IPR009057">
    <property type="entry name" value="Homeodomain-like_sf"/>
</dbReference>
<dbReference type="Gene3D" id="1.10.357.10">
    <property type="entry name" value="Tetracycline Repressor, domain 2"/>
    <property type="match status" value="1"/>
</dbReference>
<dbReference type="InParanoid" id="A0A7L4YNL9"/>
<evidence type="ECO:0000256" key="4">
    <source>
        <dbReference type="PROSITE-ProRule" id="PRU00335"/>
    </source>
</evidence>
<evidence type="ECO:0000256" key="2">
    <source>
        <dbReference type="ARBA" id="ARBA00023125"/>
    </source>
</evidence>
<dbReference type="OrthoDB" id="4567939at2"/>
<evidence type="ECO:0000259" key="5">
    <source>
        <dbReference type="PROSITE" id="PS50977"/>
    </source>
</evidence>
<dbReference type="KEGG" id="eke:EK0264_09335"/>
<name>A0A7L4YNL9_9ACTN</name>
<proteinExistence type="predicted"/>
<keyword evidence="2 4" id="KW-0238">DNA-binding</keyword>
<protein>
    <submittedName>
        <fullName evidence="6">TetR family transcriptional regulator</fullName>
    </submittedName>
</protein>
<dbReference type="PROSITE" id="PS50977">
    <property type="entry name" value="HTH_TETR_2"/>
    <property type="match status" value="1"/>
</dbReference>
<dbReference type="PANTHER" id="PTHR47506">
    <property type="entry name" value="TRANSCRIPTIONAL REGULATORY PROTEIN"/>
    <property type="match status" value="1"/>
</dbReference>
<evidence type="ECO:0000256" key="3">
    <source>
        <dbReference type="ARBA" id="ARBA00023163"/>
    </source>
</evidence>
<dbReference type="InterPro" id="IPR001647">
    <property type="entry name" value="HTH_TetR"/>
</dbReference>
<gene>
    <name evidence="6" type="ORF">EK0264_09335</name>
</gene>
<dbReference type="Pfam" id="PF21993">
    <property type="entry name" value="TetR_C_13_2"/>
    <property type="match status" value="1"/>
</dbReference>
<dbReference type="AlphaFoldDB" id="A0A7L4YNL9"/>